<evidence type="ECO:0000259" key="2">
    <source>
        <dbReference type="Pfam" id="PF03527"/>
    </source>
</evidence>
<evidence type="ECO:0000313" key="3">
    <source>
        <dbReference type="EMBL" id="VYU71829.1"/>
    </source>
</evidence>
<feature type="domain" description="RHS protein conserved region" evidence="2">
    <location>
        <begin position="75"/>
        <end position="112"/>
    </location>
</feature>
<dbReference type="RefSeq" id="WP_421957896.1">
    <property type="nucleotide sequence ID" value="NZ_CACRTZ010000037.1"/>
</dbReference>
<dbReference type="InterPro" id="IPR001826">
    <property type="entry name" value="RHS"/>
</dbReference>
<name>A0A6N3H7K7_9ENTR</name>
<gene>
    <name evidence="3" type="primary">rhsC_7</name>
    <name evidence="3" type="ORF">EMLFYP7_03633</name>
</gene>
<dbReference type="GO" id="GO:0016787">
    <property type="term" value="F:hydrolase activity"/>
    <property type="evidence" value="ECO:0007669"/>
    <property type="project" value="UniProtKB-KW"/>
</dbReference>
<sequence length="199" mass="23356">MEVTTYHLDPFNRRTRKTRNGVLTEFIWQGNRLVAQTRDRERDWQTFIYEPGTHRPLAVVDGHRRSHPYGHKPAVYWYQLDHLGTPQSLTDVNGRQLYTCEYDAYGQVSDEWFLRDYDTNERLLSFRNPLRFQGQYEDEESGLFYNLNRYYDPTLGRYITQDPIKLVGGSNFYQYCPNPVSWIDPLGVKGLPGGSTNSG</sequence>
<dbReference type="AlphaFoldDB" id="A0A6N3H7K7"/>
<dbReference type="Gene3D" id="2.180.10.10">
    <property type="entry name" value="RHS repeat-associated core"/>
    <property type="match status" value="1"/>
</dbReference>
<dbReference type="InterPro" id="IPR022385">
    <property type="entry name" value="Rhs_assc_core"/>
</dbReference>
<proteinExistence type="inferred from homology"/>
<keyword evidence="3" id="KW-0378">Hydrolase</keyword>
<accession>A0A6N3H7K7</accession>
<dbReference type="PANTHER" id="PTHR32305">
    <property type="match status" value="1"/>
</dbReference>
<evidence type="ECO:0000256" key="1">
    <source>
        <dbReference type="ARBA" id="ARBA00009455"/>
    </source>
</evidence>
<dbReference type="EMBL" id="CACRTZ010000037">
    <property type="protein sequence ID" value="VYU71829.1"/>
    <property type="molecule type" value="Genomic_DNA"/>
</dbReference>
<dbReference type="NCBIfam" id="TIGR03696">
    <property type="entry name" value="Rhs_assc_core"/>
    <property type="match status" value="1"/>
</dbReference>
<comment type="similarity">
    <text evidence="1">Belongs to the RHS family.</text>
</comment>
<dbReference type="InterPro" id="IPR050708">
    <property type="entry name" value="T6SS_VgrG/RHS"/>
</dbReference>
<dbReference type="Pfam" id="PF03527">
    <property type="entry name" value="RHS"/>
    <property type="match status" value="1"/>
</dbReference>
<dbReference type="EC" id="3.1.-.-" evidence="3"/>
<dbReference type="PANTHER" id="PTHR32305:SF15">
    <property type="entry name" value="PROTEIN RHSA-RELATED"/>
    <property type="match status" value="1"/>
</dbReference>
<organism evidence="3">
    <name type="scientific">Phytobacter massiliensis</name>
    <dbReference type="NCBI Taxonomy" id="1485952"/>
    <lineage>
        <taxon>Bacteria</taxon>
        <taxon>Pseudomonadati</taxon>
        <taxon>Pseudomonadota</taxon>
        <taxon>Gammaproteobacteria</taxon>
        <taxon>Enterobacterales</taxon>
        <taxon>Enterobacteriaceae</taxon>
        <taxon>Phytobacter</taxon>
    </lineage>
</organism>
<reference evidence="3" key="1">
    <citation type="submission" date="2019-11" db="EMBL/GenBank/DDBJ databases">
        <authorList>
            <person name="Feng L."/>
        </authorList>
    </citation>
    <scope>NUCLEOTIDE SEQUENCE</scope>
    <source>
        <strain evidence="3">EMassiliensisLFYP7</strain>
    </source>
</reference>
<protein>
    <submittedName>
        <fullName evidence="3">Deoxyribonuclease RhsC</fullName>
        <ecNumber evidence="3">3.1.-.-</ecNumber>
    </submittedName>
</protein>